<evidence type="ECO:0000313" key="1">
    <source>
        <dbReference type="Proteomes" id="UP000887576"/>
    </source>
</evidence>
<evidence type="ECO:0000313" key="2">
    <source>
        <dbReference type="WBParaSite" id="JU765_v2.g832.t1"/>
    </source>
</evidence>
<organism evidence="1 2">
    <name type="scientific">Panagrolaimus sp. JU765</name>
    <dbReference type="NCBI Taxonomy" id="591449"/>
    <lineage>
        <taxon>Eukaryota</taxon>
        <taxon>Metazoa</taxon>
        <taxon>Ecdysozoa</taxon>
        <taxon>Nematoda</taxon>
        <taxon>Chromadorea</taxon>
        <taxon>Rhabditida</taxon>
        <taxon>Tylenchina</taxon>
        <taxon>Panagrolaimomorpha</taxon>
        <taxon>Panagrolaimoidea</taxon>
        <taxon>Panagrolaimidae</taxon>
        <taxon>Panagrolaimus</taxon>
    </lineage>
</organism>
<protein>
    <submittedName>
        <fullName evidence="2">Uncharacterized protein</fullName>
    </submittedName>
</protein>
<sequence length="143" mass="16032">MGFRIIVFLTGFLFVYAQQPKVPSTKDIEDYDDPVLREIFKTKTEPQRFEPDPTPSVNPYGPQQPVYPPQYRQQPSIYQPGQYPYYSQPNQESGAYRQAGTDLTNLAAQGATNFYTGAQRVGQAFGFQGYETPLISTAAGFLG</sequence>
<proteinExistence type="predicted"/>
<dbReference type="WBParaSite" id="JU765_v2.g832.t1">
    <property type="protein sequence ID" value="JU765_v2.g832.t1"/>
    <property type="gene ID" value="JU765_v2.g832"/>
</dbReference>
<accession>A0AC34RM76</accession>
<dbReference type="Proteomes" id="UP000887576">
    <property type="component" value="Unplaced"/>
</dbReference>
<reference evidence="2" key="1">
    <citation type="submission" date="2022-11" db="UniProtKB">
        <authorList>
            <consortium name="WormBaseParasite"/>
        </authorList>
    </citation>
    <scope>IDENTIFICATION</scope>
</reference>
<name>A0AC34RM76_9BILA</name>